<dbReference type="AlphaFoldDB" id="A0A9N9AWE1"/>
<dbReference type="PROSITE" id="PS50053">
    <property type="entry name" value="UBIQUITIN_2"/>
    <property type="match status" value="1"/>
</dbReference>
<keyword evidence="5 9" id="KW-0833">Ubl conjugation pathway</keyword>
<dbReference type="GO" id="GO:0005634">
    <property type="term" value="C:nucleus"/>
    <property type="evidence" value="ECO:0007669"/>
    <property type="project" value="TreeGrafter"/>
</dbReference>
<evidence type="ECO:0000256" key="5">
    <source>
        <dbReference type="ARBA" id="ARBA00022786"/>
    </source>
</evidence>
<evidence type="ECO:0000256" key="9">
    <source>
        <dbReference type="RuleBase" id="RU367104"/>
    </source>
</evidence>
<dbReference type="PANTHER" id="PTHR13312">
    <property type="entry name" value="HIV-INDUCED PROTEIN-7-LIKE PROTEASE"/>
    <property type="match status" value="1"/>
</dbReference>
<evidence type="ECO:0000256" key="6">
    <source>
        <dbReference type="ARBA" id="ARBA00022801"/>
    </source>
</evidence>
<dbReference type="InterPro" id="IPR000626">
    <property type="entry name" value="Ubiquitin-like_dom"/>
</dbReference>
<keyword evidence="2" id="KW-0645">Protease</keyword>
<gene>
    <name evidence="12" type="ORF">PBRASI_LOCUS4667</name>
</gene>
<dbReference type="InterPro" id="IPR003323">
    <property type="entry name" value="OTU_dom"/>
</dbReference>
<dbReference type="GO" id="GO:0008270">
    <property type="term" value="F:zinc ion binding"/>
    <property type="evidence" value="ECO:0007669"/>
    <property type="project" value="UniProtKB-KW"/>
</dbReference>
<evidence type="ECO:0000259" key="10">
    <source>
        <dbReference type="PROSITE" id="PS50053"/>
    </source>
</evidence>
<dbReference type="InterPro" id="IPR048857">
    <property type="entry name" value="OTU1_Ubl"/>
</dbReference>
<keyword evidence="3" id="KW-0479">Metal-binding</keyword>
<dbReference type="GO" id="GO:0016579">
    <property type="term" value="P:protein deubiquitination"/>
    <property type="evidence" value="ECO:0007669"/>
    <property type="project" value="TreeGrafter"/>
</dbReference>
<dbReference type="Gene3D" id="3.90.70.80">
    <property type="match status" value="1"/>
</dbReference>
<dbReference type="InterPro" id="IPR029071">
    <property type="entry name" value="Ubiquitin-like_domsf"/>
</dbReference>
<dbReference type="PROSITE" id="PS50802">
    <property type="entry name" value="OTU"/>
    <property type="match status" value="1"/>
</dbReference>
<dbReference type="PANTHER" id="PTHR13312:SF0">
    <property type="entry name" value="UBIQUITIN THIOESTERASE OTU1"/>
    <property type="match status" value="1"/>
</dbReference>
<comment type="subcellular location">
    <subcellularLocation>
        <location evidence="9">Cytoplasm</location>
    </subcellularLocation>
</comment>
<evidence type="ECO:0000313" key="12">
    <source>
        <dbReference type="EMBL" id="CAG8542622.1"/>
    </source>
</evidence>
<evidence type="ECO:0000256" key="1">
    <source>
        <dbReference type="ARBA" id="ARBA00000707"/>
    </source>
</evidence>
<dbReference type="Pfam" id="PF21403">
    <property type="entry name" value="OTU1_UBXL"/>
    <property type="match status" value="1"/>
</dbReference>
<dbReference type="Pfam" id="PF24560">
    <property type="entry name" value="zf-C2H2_OTU1_C"/>
    <property type="match status" value="1"/>
</dbReference>
<keyword evidence="6 9" id="KW-0378">Hydrolase</keyword>
<dbReference type="InterPro" id="IPR057766">
    <property type="entry name" value="Znf-C2H2_OTU1-like_C"/>
</dbReference>
<dbReference type="Pfam" id="PF02338">
    <property type="entry name" value="OTU"/>
    <property type="match status" value="1"/>
</dbReference>
<dbReference type="CDD" id="cd17059">
    <property type="entry name" value="Ubl_OTU1"/>
    <property type="match status" value="1"/>
</dbReference>
<dbReference type="GO" id="GO:0036503">
    <property type="term" value="P:ERAD pathway"/>
    <property type="evidence" value="ECO:0007669"/>
    <property type="project" value="TreeGrafter"/>
</dbReference>
<keyword evidence="7 9" id="KW-0788">Thiol protease</keyword>
<keyword evidence="9" id="KW-0963">Cytoplasm</keyword>
<reference evidence="12" key="1">
    <citation type="submission" date="2021-06" db="EMBL/GenBank/DDBJ databases">
        <authorList>
            <person name="Kallberg Y."/>
            <person name="Tangrot J."/>
            <person name="Rosling A."/>
        </authorList>
    </citation>
    <scope>NUCLEOTIDE SEQUENCE</scope>
    <source>
        <strain evidence="12">BR232B</strain>
    </source>
</reference>
<protein>
    <recommendedName>
        <fullName evidence="9">Ubiquitin thioesterase OTU</fullName>
        <ecNumber evidence="9">3.4.19.12</ecNumber>
    </recommendedName>
</protein>
<comment type="function">
    <text evidence="9">Hydrolase that can remove conjugated ubiquitin from proteins and may therefore play an important regulatory role at the level of protein turnover by preventing degradation.</text>
</comment>
<keyword evidence="8" id="KW-0862">Zinc</keyword>
<proteinExistence type="predicted"/>
<dbReference type="GO" id="GO:0004843">
    <property type="term" value="F:cysteine-type deubiquitinase activity"/>
    <property type="evidence" value="ECO:0007669"/>
    <property type="project" value="UniProtKB-UniRule"/>
</dbReference>
<dbReference type="Gene3D" id="3.10.20.90">
    <property type="entry name" value="Phosphatidylinositol 3-kinase Catalytic Subunit, Chain A, domain 1"/>
    <property type="match status" value="1"/>
</dbReference>
<comment type="caution">
    <text evidence="12">The sequence shown here is derived from an EMBL/GenBank/DDBJ whole genome shotgun (WGS) entry which is preliminary data.</text>
</comment>
<dbReference type="GO" id="GO:0005829">
    <property type="term" value="C:cytosol"/>
    <property type="evidence" value="ECO:0007669"/>
    <property type="project" value="TreeGrafter"/>
</dbReference>
<dbReference type="InterPro" id="IPR038765">
    <property type="entry name" value="Papain-like_cys_pep_sf"/>
</dbReference>
<dbReference type="CDD" id="cd22745">
    <property type="entry name" value="OTU_OTU1"/>
    <property type="match status" value="1"/>
</dbReference>
<evidence type="ECO:0000256" key="7">
    <source>
        <dbReference type="ARBA" id="ARBA00022807"/>
    </source>
</evidence>
<evidence type="ECO:0000256" key="2">
    <source>
        <dbReference type="ARBA" id="ARBA00022670"/>
    </source>
</evidence>
<dbReference type="SUPFAM" id="SSF54001">
    <property type="entry name" value="Cysteine proteinases"/>
    <property type="match status" value="1"/>
</dbReference>
<dbReference type="Proteomes" id="UP000789739">
    <property type="component" value="Unassembled WGS sequence"/>
</dbReference>
<dbReference type="EMBL" id="CAJVPI010000498">
    <property type="protein sequence ID" value="CAG8542622.1"/>
    <property type="molecule type" value="Genomic_DNA"/>
</dbReference>
<comment type="catalytic activity">
    <reaction evidence="1 9">
        <text>Thiol-dependent hydrolysis of ester, thioester, amide, peptide and isopeptide bonds formed by the C-terminal Gly of ubiquitin (a 76-residue protein attached to proteins as an intracellular targeting signal).</text>
        <dbReference type="EC" id="3.4.19.12"/>
    </reaction>
</comment>
<feature type="domain" description="Ubiquitin-like" evidence="10">
    <location>
        <begin position="1"/>
        <end position="73"/>
    </location>
</feature>
<dbReference type="GO" id="GO:0030968">
    <property type="term" value="P:endoplasmic reticulum unfolded protein response"/>
    <property type="evidence" value="ECO:0007669"/>
    <property type="project" value="TreeGrafter"/>
</dbReference>
<dbReference type="OrthoDB" id="65596at2759"/>
<evidence type="ECO:0000256" key="3">
    <source>
        <dbReference type="ARBA" id="ARBA00022723"/>
    </source>
</evidence>
<name>A0A9N9AWE1_9GLOM</name>
<evidence type="ECO:0000256" key="8">
    <source>
        <dbReference type="ARBA" id="ARBA00022833"/>
    </source>
</evidence>
<evidence type="ECO:0000256" key="4">
    <source>
        <dbReference type="ARBA" id="ARBA00022771"/>
    </source>
</evidence>
<evidence type="ECO:0000259" key="11">
    <source>
        <dbReference type="PROSITE" id="PS50802"/>
    </source>
</evidence>
<organism evidence="12 13">
    <name type="scientific">Paraglomus brasilianum</name>
    <dbReference type="NCBI Taxonomy" id="144538"/>
    <lineage>
        <taxon>Eukaryota</taxon>
        <taxon>Fungi</taxon>
        <taxon>Fungi incertae sedis</taxon>
        <taxon>Mucoromycota</taxon>
        <taxon>Glomeromycotina</taxon>
        <taxon>Glomeromycetes</taxon>
        <taxon>Paraglomerales</taxon>
        <taxon>Paraglomeraceae</taxon>
        <taxon>Paraglomus</taxon>
    </lineage>
</organism>
<feature type="domain" description="OTU" evidence="11">
    <location>
        <begin position="134"/>
        <end position="258"/>
    </location>
</feature>
<keyword evidence="13" id="KW-1185">Reference proteome</keyword>
<dbReference type="SUPFAM" id="SSF54236">
    <property type="entry name" value="Ubiquitin-like"/>
    <property type="match status" value="1"/>
</dbReference>
<dbReference type="EC" id="3.4.19.12" evidence="9"/>
<accession>A0A9N9AWE1</accession>
<sequence>MRLRIRYRDRNQVINNLDETSTVGELKKIIHDEFGISQHEQELKCGYPPRTSTAPDSSTLESAGIKNGETIIVDKLDLPPEPVLSPVVVVETPIIEPLPDISAQTSSRVSQATYVPEAKVKGDLITVETRNGYAMLREMEDDNSCLFRAIDSYVLDRPIDVRKLRQIIVKKLRSDPTTYNDAFLGMSNDEYCARISGPNTWGGAIELSIFSEHFNVEIRSIDVGTGRVDKYGQNRTGLGKDCVYIIYSGIHYDAVVLTPLEDGSVKDFDQTVFGVNDMTMWKAAENIAKAMNMVIAFAGASTLHKYTYTATFTIKCRDCGIGLKGEKEATEHAKETVEYINKEPCLLKIPGSRQRFECRDCVEYPDVEESLKHLLKQALQIWMRQEAAGSIRLV</sequence>
<evidence type="ECO:0000313" key="13">
    <source>
        <dbReference type="Proteomes" id="UP000789739"/>
    </source>
</evidence>
<keyword evidence="4" id="KW-0863">Zinc-finger</keyword>